<dbReference type="EMBL" id="LSDK01000096">
    <property type="protein sequence ID" value="KXB75222.1"/>
    <property type="molecule type" value="Genomic_DNA"/>
</dbReference>
<feature type="compositionally biased region" description="Low complexity" evidence="1">
    <location>
        <begin position="8"/>
        <end position="17"/>
    </location>
</feature>
<feature type="compositionally biased region" description="Basic and acidic residues" evidence="1">
    <location>
        <begin position="24"/>
        <end position="40"/>
    </location>
</feature>
<comment type="caution">
    <text evidence="2">The sequence shown here is derived from an EMBL/GenBank/DDBJ whole genome shotgun (WGS) entry which is preliminary data.</text>
</comment>
<dbReference type="PATRIC" id="fig|322095.3.peg.1503"/>
<dbReference type="STRING" id="322095.HMPREF3185_01526"/>
<dbReference type="AlphaFoldDB" id="A0A134B5K0"/>
<evidence type="ECO:0000313" key="2">
    <source>
        <dbReference type="EMBL" id="KXB75222.1"/>
    </source>
</evidence>
<accession>A0A134B5K0</accession>
<name>A0A134B5K0_9PORP</name>
<evidence type="ECO:0000256" key="1">
    <source>
        <dbReference type="SAM" id="MobiDB-lite"/>
    </source>
</evidence>
<sequence>MRPALNAPHSSPPHGSSATLMGERAIRPLPRREGEKRPSP</sequence>
<evidence type="ECO:0000313" key="3">
    <source>
        <dbReference type="Proteomes" id="UP000070224"/>
    </source>
</evidence>
<dbReference type="Proteomes" id="UP000070224">
    <property type="component" value="Unassembled WGS sequence"/>
</dbReference>
<keyword evidence="3" id="KW-1185">Reference proteome</keyword>
<gene>
    <name evidence="2" type="ORF">HMPREF3185_01526</name>
</gene>
<feature type="region of interest" description="Disordered" evidence="1">
    <location>
        <begin position="1"/>
        <end position="40"/>
    </location>
</feature>
<proteinExistence type="predicted"/>
<protein>
    <submittedName>
        <fullName evidence="2">Uncharacterized protein</fullName>
    </submittedName>
</protein>
<organism evidence="2 3">
    <name type="scientific">Porphyromonas somerae</name>
    <dbReference type="NCBI Taxonomy" id="322095"/>
    <lineage>
        <taxon>Bacteria</taxon>
        <taxon>Pseudomonadati</taxon>
        <taxon>Bacteroidota</taxon>
        <taxon>Bacteroidia</taxon>
        <taxon>Bacteroidales</taxon>
        <taxon>Porphyromonadaceae</taxon>
        <taxon>Porphyromonas</taxon>
    </lineage>
</organism>
<reference evidence="3" key="1">
    <citation type="submission" date="2016-01" db="EMBL/GenBank/DDBJ databases">
        <authorList>
            <person name="Mitreva M."/>
            <person name="Pepin K.H."/>
            <person name="Mihindukulasuriya K.A."/>
            <person name="Fulton R."/>
            <person name="Fronick C."/>
            <person name="O'Laughlin M."/>
            <person name="Miner T."/>
            <person name="Herter B."/>
            <person name="Rosa B.A."/>
            <person name="Cordes M."/>
            <person name="Tomlinson C."/>
            <person name="Wollam A."/>
            <person name="Palsikar V.B."/>
            <person name="Mardis E.R."/>
            <person name="Wilson R.K."/>
        </authorList>
    </citation>
    <scope>NUCLEOTIDE SEQUENCE [LARGE SCALE GENOMIC DNA]</scope>
    <source>
        <strain evidence="3">KA00683</strain>
    </source>
</reference>